<dbReference type="Pfam" id="PF02801">
    <property type="entry name" value="Ketoacyl-synt_C"/>
    <property type="match status" value="1"/>
</dbReference>
<accession>A0A7G5MVR8</accession>
<dbReference type="PANTHER" id="PTHR11712">
    <property type="entry name" value="POLYKETIDE SYNTHASE-RELATED"/>
    <property type="match status" value="1"/>
</dbReference>
<dbReference type="Proteomes" id="UP000515789">
    <property type="component" value="Chromosome"/>
</dbReference>
<dbReference type="InterPro" id="IPR000794">
    <property type="entry name" value="Beta-ketoacyl_synthase"/>
</dbReference>
<reference evidence="5 6" key="1">
    <citation type="submission" date="2019-04" db="EMBL/GenBank/DDBJ databases">
        <authorList>
            <person name="Schori C."/>
            <person name="Ahrens C."/>
        </authorList>
    </citation>
    <scope>NUCLEOTIDE SEQUENCE [LARGE SCALE GENOMIC DNA]</scope>
    <source>
        <strain evidence="5 6">DSM 2950</strain>
    </source>
</reference>
<evidence type="ECO:0000313" key="6">
    <source>
        <dbReference type="Proteomes" id="UP000515789"/>
    </source>
</evidence>
<dbReference type="InterPro" id="IPR016039">
    <property type="entry name" value="Thiolase-like"/>
</dbReference>
<dbReference type="GeneID" id="75051256"/>
<dbReference type="InterPro" id="IPR020841">
    <property type="entry name" value="PKS_Beta-ketoAc_synthase_dom"/>
</dbReference>
<protein>
    <recommendedName>
        <fullName evidence="4">Ketosynthase family 3 (KS3) domain-containing protein</fullName>
    </recommendedName>
</protein>
<dbReference type="InterPro" id="IPR014031">
    <property type="entry name" value="Ketoacyl_synth_C"/>
</dbReference>
<gene>
    <name evidence="5" type="ORF">E5259_14535</name>
</gene>
<dbReference type="Pfam" id="PF00109">
    <property type="entry name" value="ketoacyl-synt"/>
    <property type="match status" value="1"/>
</dbReference>
<evidence type="ECO:0000256" key="3">
    <source>
        <dbReference type="RuleBase" id="RU003694"/>
    </source>
</evidence>
<organism evidence="5 6">
    <name type="scientific">Blautia producta</name>
    <dbReference type="NCBI Taxonomy" id="33035"/>
    <lineage>
        <taxon>Bacteria</taxon>
        <taxon>Bacillati</taxon>
        <taxon>Bacillota</taxon>
        <taxon>Clostridia</taxon>
        <taxon>Lachnospirales</taxon>
        <taxon>Lachnospiraceae</taxon>
        <taxon>Blautia</taxon>
    </lineage>
</organism>
<dbReference type="GO" id="GO:0006633">
    <property type="term" value="P:fatty acid biosynthetic process"/>
    <property type="evidence" value="ECO:0007669"/>
    <property type="project" value="TreeGrafter"/>
</dbReference>
<feature type="domain" description="Ketosynthase family 3 (KS3)" evidence="4">
    <location>
        <begin position="2"/>
        <end position="407"/>
    </location>
</feature>
<dbReference type="EMBL" id="CP039126">
    <property type="protein sequence ID" value="QMW78711.1"/>
    <property type="molecule type" value="Genomic_DNA"/>
</dbReference>
<proteinExistence type="inferred from homology"/>
<dbReference type="PANTHER" id="PTHR11712:SF336">
    <property type="entry name" value="3-OXOACYL-[ACYL-CARRIER-PROTEIN] SYNTHASE, MITOCHONDRIAL"/>
    <property type="match status" value="1"/>
</dbReference>
<dbReference type="GO" id="GO:0005829">
    <property type="term" value="C:cytosol"/>
    <property type="evidence" value="ECO:0007669"/>
    <property type="project" value="TreeGrafter"/>
</dbReference>
<dbReference type="Gene3D" id="3.40.47.10">
    <property type="match status" value="2"/>
</dbReference>
<evidence type="ECO:0000256" key="1">
    <source>
        <dbReference type="ARBA" id="ARBA00008467"/>
    </source>
</evidence>
<evidence type="ECO:0000256" key="2">
    <source>
        <dbReference type="ARBA" id="ARBA00022679"/>
    </source>
</evidence>
<comment type="similarity">
    <text evidence="1 3">Belongs to the thiolase-like superfamily. Beta-ketoacyl-ACP synthases family.</text>
</comment>
<sequence>MVNDVYISGLGIVSSNATDIKSFTQALQNGYSNFSVEDRDTDKYICAKLSKFDYLNRLNAYNKNDTKLIEKVQRLIRKLSWEAKCTMISVLEAYFEFKERTKESPNDRVGIIIAGNNFAENTICREIGSNIIPSVFLQTIDTYYIGLISELLGFKGTSFVVGGASASGNIGILNACMLIRSNILDSCLVVGPVTEFHTLAIKGFHNMGALGGYNFYDKPNEACRPFDMEHGGFIPGQAAASIFLTEANHILKSKELCKIRKCTEILHCTRKTQPNLETEEKVMADVICDDNVDGVLYINAHGTSTPLGDEVEVQAISNAFGQKLDRVFVNSTKGLVGHCMNSAGIVETIASVLQINNKFIHKNMNLINEINKNVNLPKNIIKNIEIENTLNNAFAFNGINTSILIKRD</sequence>
<dbReference type="RefSeq" id="WP_018596751.1">
    <property type="nucleotide sequence ID" value="NZ_AP031416.1"/>
</dbReference>
<name>A0A7G5MVR8_9FIRM</name>
<dbReference type="SMART" id="SM00825">
    <property type="entry name" value="PKS_KS"/>
    <property type="match status" value="1"/>
</dbReference>
<dbReference type="AlphaFoldDB" id="A0A7G5MVR8"/>
<evidence type="ECO:0000313" key="5">
    <source>
        <dbReference type="EMBL" id="QMW78711.1"/>
    </source>
</evidence>
<dbReference type="PROSITE" id="PS52004">
    <property type="entry name" value="KS3_2"/>
    <property type="match status" value="1"/>
</dbReference>
<dbReference type="InterPro" id="IPR014030">
    <property type="entry name" value="Ketoacyl_synth_N"/>
</dbReference>
<dbReference type="GO" id="GO:0004315">
    <property type="term" value="F:3-oxoacyl-[acyl-carrier-protein] synthase activity"/>
    <property type="evidence" value="ECO:0007669"/>
    <property type="project" value="TreeGrafter"/>
</dbReference>
<dbReference type="SUPFAM" id="SSF53901">
    <property type="entry name" value="Thiolase-like"/>
    <property type="match status" value="2"/>
</dbReference>
<evidence type="ECO:0000259" key="4">
    <source>
        <dbReference type="PROSITE" id="PS52004"/>
    </source>
</evidence>
<keyword evidence="2 3" id="KW-0808">Transferase</keyword>